<accession>A0A9W4TYD6</accession>
<name>A0A9W4TYD6_9ASCO</name>
<sequence>MQYMTSLLLLSTNTISFHPSLTIVNNATISNTNIPIYSNFPTSLKYDGIIDVSSDFTDDEVFIPSDSEDEVKHVEKKIFTSRELTSTIYYHTTIEKTSVVYTTITITSTEVVTSTLTINTGPTISVDVTLPLNTLTNSNTWFTTGEKMNDEITSLNYPMRKDLDIITTGESSEFTDTNQFSILPIKGTTIIIPNTFRPKRPTRTRARLKVYKTINQSRLVQFTTRENQTLHVNNNPFKIFANKTLNYQNSTTVSNYNKFTGVVLPEKQFRLTSLSSYITISSVCLIFGVILVL</sequence>
<evidence type="ECO:0000313" key="2">
    <source>
        <dbReference type="Proteomes" id="UP001152885"/>
    </source>
</evidence>
<gene>
    <name evidence="1" type="ORF">CANVERA_P3729</name>
</gene>
<protein>
    <submittedName>
        <fullName evidence="1">Uncharacterized protein</fullName>
    </submittedName>
</protein>
<organism evidence="1 2">
    <name type="scientific">Candida verbasci</name>
    <dbReference type="NCBI Taxonomy" id="1227364"/>
    <lineage>
        <taxon>Eukaryota</taxon>
        <taxon>Fungi</taxon>
        <taxon>Dikarya</taxon>
        <taxon>Ascomycota</taxon>
        <taxon>Saccharomycotina</taxon>
        <taxon>Pichiomycetes</taxon>
        <taxon>Debaryomycetaceae</taxon>
        <taxon>Candida/Lodderomyces clade</taxon>
        <taxon>Candida</taxon>
    </lineage>
</organism>
<keyword evidence="2" id="KW-1185">Reference proteome</keyword>
<dbReference type="Proteomes" id="UP001152885">
    <property type="component" value="Unassembled WGS sequence"/>
</dbReference>
<dbReference type="AlphaFoldDB" id="A0A9W4TYD6"/>
<proteinExistence type="predicted"/>
<comment type="caution">
    <text evidence="1">The sequence shown here is derived from an EMBL/GenBank/DDBJ whole genome shotgun (WGS) entry which is preliminary data.</text>
</comment>
<evidence type="ECO:0000313" key="1">
    <source>
        <dbReference type="EMBL" id="CAI5759220.1"/>
    </source>
</evidence>
<dbReference type="EMBL" id="CANTUO010000004">
    <property type="protein sequence ID" value="CAI5759220.1"/>
    <property type="molecule type" value="Genomic_DNA"/>
</dbReference>
<reference evidence="1" key="1">
    <citation type="submission" date="2022-12" db="EMBL/GenBank/DDBJ databases">
        <authorList>
            <person name="Brejova B."/>
        </authorList>
    </citation>
    <scope>NUCLEOTIDE SEQUENCE</scope>
</reference>